<gene>
    <name evidence="2" type="ORF">Hamer_G017109</name>
</gene>
<name>A0A8J5K5X5_HOMAM</name>
<comment type="caution">
    <text evidence="2">The sequence shown here is derived from an EMBL/GenBank/DDBJ whole genome shotgun (WGS) entry which is preliminary data.</text>
</comment>
<organism evidence="2 3">
    <name type="scientific">Homarus americanus</name>
    <name type="common">American lobster</name>
    <dbReference type="NCBI Taxonomy" id="6706"/>
    <lineage>
        <taxon>Eukaryota</taxon>
        <taxon>Metazoa</taxon>
        <taxon>Ecdysozoa</taxon>
        <taxon>Arthropoda</taxon>
        <taxon>Crustacea</taxon>
        <taxon>Multicrustacea</taxon>
        <taxon>Malacostraca</taxon>
        <taxon>Eumalacostraca</taxon>
        <taxon>Eucarida</taxon>
        <taxon>Decapoda</taxon>
        <taxon>Pleocyemata</taxon>
        <taxon>Astacidea</taxon>
        <taxon>Nephropoidea</taxon>
        <taxon>Nephropidae</taxon>
        <taxon>Homarus</taxon>
    </lineage>
</organism>
<evidence type="ECO:0000313" key="3">
    <source>
        <dbReference type="Proteomes" id="UP000747542"/>
    </source>
</evidence>
<proteinExistence type="predicted"/>
<sequence>MVVIADMGPEVNELENNPGNCSTSHYKSKVEDSHPNDCTSPSVSDHPVDYTYASVGVLDDPQAHHSNLSTQDKHRNTAINYSSFLSNQEDTDIDINLSEEVPFNFW</sequence>
<feature type="region of interest" description="Disordered" evidence="1">
    <location>
        <begin position="1"/>
        <end position="44"/>
    </location>
</feature>
<dbReference type="Proteomes" id="UP000747542">
    <property type="component" value="Unassembled WGS sequence"/>
</dbReference>
<accession>A0A8J5K5X5</accession>
<dbReference type="AlphaFoldDB" id="A0A8J5K5X5"/>
<keyword evidence="3" id="KW-1185">Reference proteome</keyword>
<evidence type="ECO:0000313" key="2">
    <source>
        <dbReference type="EMBL" id="KAG7167203.1"/>
    </source>
</evidence>
<protein>
    <submittedName>
        <fullName evidence="2">Uncharacterized protein</fullName>
    </submittedName>
</protein>
<reference evidence="2" key="1">
    <citation type="journal article" date="2021" name="Sci. Adv.">
        <title>The American lobster genome reveals insights on longevity, neural, and immune adaptations.</title>
        <authorList>
            <person name="Polinski J.M."/>
            <person name="Zimin A.V."/>
            <person name="Clark K.F."/>
            <person name="Kohn A.B."/>
            <person name="Sadowski N."/>
            <person name="Timp W."/>
            <person name="Ptitsyn A."/>
            <person name="Khanna P."/>
            <person name="Romanova D.Y."/>
            <person name="Williams P."/>
            <person name="Greenwood S.J."/>
            <person name="Moroz L.L."/>
            <person name="Walt D.R."/>
            <person name="Bodnar A.G."/>
        </authorList>
    </citation>
    <scope>NUCLEOTIDE SEQUENCE</scope>
    <source>
        <strain evidence="2">GMGI-L3</strain>
    </source>
</reference>
<feature type="compositionally biased region" description="Polar residues" evidence="1">
    <location>
        <begin position="14"/>
        <end position="25"/>
    </location>
</feature>
<dbReference type="EMBL" id="JAHLQT010021820">
    <property type="protein sequence ID" value="KAG7167203.1"/>
    <property type="molecule type" value="Genomic_DNA"/>
</dbReference>
<evidence type="ECO:0000256" key="1">
    <source>
        <dbReference type="SAM" id="MobiDB-lite"/>
    </source>
</evidence>